<feature type="coiled-coil region" evidence="4">
    <location>
        <begin position="290"/>
        <end position="324"/>
    </location>
</feature>
<dbReference type="EMBL" id="LVJZ01000003">
    <property type="protein sequence ID" value="ODB97343.1"/>
    <property type="molecule type" value="Genomic_DNA"/>
</dbReference>
<dbReference type="OrthoDB" id="6115526at2"/>
<evidence type="ECO:0000313" key="6">
    <source>
        <dbReference type="EMBL" id="ODB97343.1"/>
    </source>
</evidence>
<comment type="caution">
    <text evidence="6">The sequence shown here is derived from an EMBL/GenBank/DDBJ whole genome shotgun (WGS) entry which is preliminary data.</text>
</comment>
<evidence type="ECO:0000256" key="5">
    <source>
        <dbReference type="SAM" id="MobiDB-lite"/>
    </source>
</evidence>
<proteinExistence type="predicted"/>
<keyword evidence="3" id="KW-0583">PHB biosynthesis</keyword>
<evidence type="ECO:0000256" key="3">
    <source>
        <dbReference type="ARBA" id="ARBA00022752"/>
    </source>
</evidence>
<feature type="region of interest" description="Disordered" evidence="5">
    <location>
        <begin position="324"/>
        <end position="366"/>
    </location>
</feature>
<protein>
    <recommendedName>
        <fullName evidence="2">Poly(3-hydroxyalkanoate) polymerase subunit PhaE</fullName>
    </recommendedName>
</protein>
<evidence type="ECO:0000256" key="2">
    <source>
        <dbReference type="ARBA" id="ARBA00019066"/>
    </source>
</evidence>
<accession>A0A1E2URI1</accession>
<evidence type="ECO:0000256" key="4">
    <source>
        <dbReference type="SAM" id="Coils"/>
    </source>
</evidence>
<evidence type="ECO:0000313" key="7">
    <source>
        <dbReference type="Proteomes" id="UP000094849"/>
    </source>
</evidence>
<dbReference type="AlphaFoldDB" id="A0A1E2URI1"/>
<dbReference type="Pfam" id="PF09712">
    <property type="entry name" value="PHA_synth_III_E"/>
    <property type="match status" value="1"/>
</dbReference>
<sequence>MSESAFWNEDWMKIQQSYWENWSDMSRKAMGMEPPKSPLENAMDHWWQAVSPSASDMSRDFMGKMMEQTKSYFRLAEGYYGNASDSNNWLDAANRTVSDMQSMFSNSLESVYNGTETAGDDAMHKMMAFWEMPMDNWQRMVSSLSLMPGDLLRNMPHQDGLERFLSAPGLGYMREEEGQYKKLTHAVVNYQRNLGEYMKFFSNLGLLAANRMKDKVQDVAESGKQIDSARGLYDLWVSSSEEVYGEQVMTPEYAKIHGSLVNSLMNLKQRLGHVVDEALGGLNMPTRRELRTLQDRLQESRRESKAMKAEIELLKEQMIEMRSLATSQAKPAAAETAAKPKATAKKKASAKKKAATKKAQPKADAS</sequence>
<feature type="compositionally biased region" description="Low complexity" evidence="5">
    <location>
        <begin position="325"/>
        <end position="341"/>
    </location>
</feature>
<dbReference type="RefSeq" id="WP_069005115.1">
    <property type="nucleotide sequence ID" value="NZ_LVJW01000003.1"/>
</dbReference>
<name>A0A1E2URI1_9GAMM</name>
<dbReference type="GO" id="GO:0042619">
    <property type="term" value="P:poly-hydroxybutyrate biosynthetic process"/>
    <property type="evidence" value="ECO:0007669"/>
    <property type="project" value="UniProtKB-KW"/>
</dbReference>
<organism evidence="6 7">
    <name type="scientific">Candidatus Thiodiazotropha endoloripes</name>
    <dbReference type="NCBI Taxonomy" id="1818881"/>
    <lineage>
        <taxon>Bacteria</taxon>
        <taxon>Pseudomonadati</taxon>
        <taxon>Pseudomonadota</taxon>
        <taxon>Gammaproteobacteria</taxon>
        <taxon>Chromatiales</taxon>
        <taxon>Sedimenticolaceae</taxon>
        <taxon>Candidatus Thiodiazotropha</taxon>
    </lineage>
</organism>
<dbReference type="InterPro" id="IPR010123">
    <property type="entry name" value="PHA_synth_III_E"/>
</dbReference>
<gene>
    <name evidence="6" type="ORF">A3196_11575</name>
</gene>
<reference evidence="6 7" key="1">
    <citation type="submission" date="2016-03" db="EMBL/GenBank/DDBJ databases">
        <title>Chemosynthetic sulphur-oxidizing symbionts of marine invertebrate animals are capable of nitrogen fixation.</title>
        <authorList>
            <person name="Petersen J.M."/>
            <person name="Kemper A."/>
            <person name="Gruber-Vodicka H."/>
            <person name="Cardini U."/>
            <person name="Geest Mvander."/>
            <person name="Kleiner M."/>
            <person name="Bulgheresi S."/>
            <person name="Fussmann M."/>
            <person name="Herbold C."/>
            <person name="Seah B.K.B."/>
            <person name="Antony C.Paul."/>
            <person name="Liu D."/>
            <person name="Belitz A."/>
            <person name="Weber M."/>
        </authorList>
    </citation>
    <scope>NUCLEOTIDE SEQUENCE [LARGE SCALE GENOMIC DNA]</scope>
    <source>
        <strain evidence="6">G_D</strain>
    </source>
</reference>
<evidence type="ECO:0000256" key="1">
    <source>
        <dbReference type="ARBA" id="ARBA00004683"/>
    </source>
</evidence>
<dbReference type="UniPathway" id="UPA00917"/>
<dbReference type="Proteomes" id="UP000094849">
    <property type="component" value="Unassembled WGS sequence"/>
</dbReference>
<dbReference type="NCBIfam" id="TIGR01834">
    <property type="entry name" value="PHA_synth_III_E"/>
    <property type="match status" value="1"/>
</dbReference>
<keyword evidence="4" id="KW-0175">Coiled coil</keyword>
<keyword evidence="7" id="KW-1185">Reference proteome</keyword>
<dbReference type="STRING" id="1818881.A3196_11575"/>
<comment type="pathway">
    <text evidence="1">Biopolymer metabolism; poly-(R)-3-hydroxybutanoate biosynthesis.</text>
</comment>
<feature type="compositionally biased region" description="Basic residues" evidence="5">
    <location>
        <begin position="342"/>
        <end position="360"/>
    </location>
</feature>